<gene>
    <name evidence="2" type="ORF">A4R35_23300</name>
</gene>
<dbReference type="RefSeq" id="WP_112433811.1">
    <property type="nucleotide sequence ID" value="NZ_MCIF01000002.1"/>
</dbReference>
<evidence type="ECO:0000313" key="3">
    <source>
        <dbReference type="Proteomes" id="UP000248706"/>
    </source>
</evidence>
<keyword evidence="1" id="KW-0472">Membrane</keyword>
<comment type="caution">
    <text evidence="2">The sequence shown here is derived from an EMBL/GenBank/DDBJ whole genome shotgun (WGS) entry which is preliminary data.</text>
</comment>
<reference evidence="2 3" key="1">
    <citation type="submission" date="2016-08" db="EMBL/GenBank/DDBJ databases">
        <title>Analysis of Carbohydrate Active Enzymes in Thermogemmatispora T81 Reveals Carbohydrate Degradation Ability.</title>
        <authorList>
            <person name="Tomazini A."/>
            <person name="Lal S."/>
            <person name="Stott M."/>
            <person name="Henrissat B."/>
            <person name="Polikarpov I."/>
            <person name="Sparling R."/>
            <person name="Levin D.B."/>
        </authorList>
    </citation>
    <scope>NUCLEOTIDE SEQUENCE [LARGE SCALE GENOMIC DNA]</scope>
    <source>
        <strain evidence="2 3">T81</strain>
    </source>
</reference>
<evidence type="ECO:0000313" key="2">
    <source>
        <dbReference type="EMBL" id="RAQ98488.1"/>
    </source>
</evidence>
<evidence type="ECO:0000256" key="1">
    <source>
        <dbReference type="SAM" id="Phobius"/>
    </source>
</evidence>
<dbReference type="Proteomes" id="UP000248706">
    <property type="component" value="Unassembled WGS sequence"/>
</dbReference>
<keyword evidence="1" id="KW-0812">Transmembrane</keyword>
<proteinExistence type="predicted"/>
<name>A0A328VKQ3_9CHLR</name>
<organism evidence="2 3">
    <name type="scientific">Thermogemmatispora tikiterensis</name>
    <dbReference type="NCBI Taxonomy" id="1825093"/>
    <lineage>
        <taxon>Bacteria</taxon>
        <taxon>Bacillati</taxon>
        <taxon>Chloroflexota</taxon>
        <taxon>Ktedonobacteria</taxon>
        <taxon>Thermogemmatisporales</taxon>
        <taxon>Thermogemmatisporaceae</taxon>
        <taxon>Thermogemmatispora</taxon>
    </lineage>
</organism>
<accession>A0A328VKQ3</accession>
<feature type="transmembrane region" description="Helical" evidence="1">
    <location>
        <begin position="57"/>
        <end position="81"/>
    </location>
</feature>
<protein>
    <submittedName>
        <fullName evidence="2">Uncharacterized protein</fullName>
    </submittedName>
</protein>
<keyword evidence="1" id="KW-1133">Transmembrane helix</keyword>
<keyword evidence="3" id="KW-1185">Reference proteome</keyword>
<dbReference type="AlphaFoldDB" id="A0A328VKQ3"/>
<feature type="transmembrane region" description="Helical" evidence="1">
    <location>
        <begin position="87"/>
        <end position="109"/>
    </location>
</feature>
<sequence>MIDLPRTSQRQLSTAMPACPICHQSKSVVSVPKLYKQSRQREDPRLAPPAPPRERSFLLWPITVGGITETVTLIAVMLLCASGQFTFLQYALAVVGICIPLLLSGYGFARLLTAEQQKADLLEWEKALETWNHSFICTADQVIFRPAEQPETRQPAARQWREQLAVATAL</sequence>
<dbReference type="EMBL" id="MCIF01000002">
    <property type="protein sequence ID" value="RAQ98488.1"/>
    <property type="molecule type" value="Genomic_DNA"/>
</dbReference>